<dbReference type="Pfam" id="PF00096">
    <property type="entry name" value="zf-C2H2"/>
    <property type="match status" value="1"/>
</dbReference>
<reference evidence="7 8" key="1">
    <citation type="submission" date="2024-05" db="EMBL/GenBank/DDBJ databases">
        <authorList>
            <person name="Wallberg A."/>
        </authorList>
    </citation>
    <scope>NUCLEOTIDE SEQUENCE [LARGE SCALE GENOMIC DNA]</scope>
</reference>
<dbReference type="Proteomes" id="UP001497623">
    <property type="component" value="Unassembled WGS sequence"/>
</dbReference>
<keyword evidence="8" id="KW-1185">Reference proteome</keyword>
<keyword evidence="2" id="KW-0677">Repeat</keyword>
<proteinExistence type="predicted"/>
<dbReference type="InterPro" id="IPR036236">
    <property type="entry name" value="Znf_C2H2_sf"/>
</dbReference>
<keyword evidence="3 5" id="KW-0863">Zinc-finger</keyword>
<dbReference type="Gene3D" id="3.30.160.60">
    <property type="entry name" value="Classic Zinc Finger"/>
    <property type="match status" value="3"/>
</dbReference>
<dbReference type="PANTHER" id="PTHR23234:SF10">
    <property type="entry name" value="RIKEN CDNA 6720489N17 GENE-RELATED"/>
    <property type="match status" value="1"/>
</dbReference>
<protein>
    <recommendedName>
        <fullName evidence="6">C2H2-type domain-containing protein</fullName>
    </recommendedName>
</protein>
<dbReference type="InterPro" id="IPR050758">
    <property type="entry name" value="Znf_C2H2-type"/>
</dbReference>
<comment type="caution">
    <text evidence="7">The sequence shown here is derived from an EMBL/GenBank/DDBJ whole genome shotgun (WGS) entry which is preliminary data.</text>
</comment>
<accession>A0AAV2QY46</accession>
<dbReference type="PANTHER" id="PTHR23234">
    <property type="entry name" value="ZNF44 PROTEIN"/>
    <property type="match status" value="1"/>
</dbReference>
<gene>
    <name evidence="7" type="ORF">MNOR_LOCUS18377</name>
</gene>
<dbReference type="GO" id="GO:0008270">
    <property type="term" value="F:zinc ion binding"/>
    <property type="evidence" value="ECO:0007669"/>
    <property type="project" value="UniProtKB-KW"/>
</dbReference>
<dbReference type="SMART" id="SM00355">
    <property type="entry name" value="ZnF_C2H2"/>
    <property type="match status" value="2"/>
</dbReference>
<evidence type="ECO:0000313" key="8">
    <source>
        <dbReference type="Proteomes" id="UP001497623"/>
    </source>
</evidence>
<feature type="domain" description="C2H2-type" evidence="6">
    <location>
        <begin position="52"/>
        <end position="79"/>
    </location>
</feature>
<evidence type="ECO:0000256" key="2">
    <source>
        <dbReference type="ARBA" id="ARBA00022737"/>
    </source>
</evidence>
<organism evidence="7 8">
    <name type="scientific">Meganyctiphanes norvegica</name>
    <name type="common">Northern krill</name>
    <name type="synonym">Thysanopoda norvegica</name>
    <dbReference type="NCBI Taxonomy" id="48144"/>
    <lineage>
        <taxon>Eukaryota</taxon>
        <taxon>Metazoa</taxon>
        <taxon>Ecdysozoa</taxon>
        <taxon>Arthropoda</taxon>
        <taxon>Crustacea</taxon>
        <taxon>Multicrustacea</taxon>
        <taxon>Malacostraca</taxon>
        <taxon>Eumalacostraca</taxon>
        <taxon>Eucarida</taxon>
        <taxon>Euphausiacea</taxon>
        <taxon>Euphausiidae</taxon>
        <taxon>Meganyctiphanes</taxon>
    </lineage>
</organism>
<dbReference type="PROSITE" id="PS50157">
    <property type="entry name" value="ZINC_FINGER_C2H2_2"/>
    <property type="match status" value="2"/>
</dbReference>
<evidence type="ECO:0000256" key="1">
    <source>
        <dbReference type="ARBA" id="ARBA00022723"/>
    </source>
</evidence>
<evidence type="ECO:0000256" key="4">
    <source>
        <dbReference type="ARBA" id="ARBA00022833"/>
    </source>
</evidence>
<keyword evidence="1" id="KW-0479">Metal-binding</keyword>
<feature type="non-terminal residue" evidence="7">
    <location>
        <position position="1"/>
    </location>
</feature>
<dbReference type="FunFam" id="3.30.160.60:FF:000016">
    <property type="entry name" value="zinc finger protein 37 homolog"/>
    <property type="match status" value="1"/>
</dbReference>
<evidence type="ECO:0000313" key="7">
    <source>
        <dbReference type="EMBL" id="CAL4106642.1"/>
    </source>
</evidence>
<dbReference type="AlphaFoldDB" id="A0AAV2QY46"/>
<evidence type="ECO:0000259" key="6">
    <source>
        <dbReference type="PROSITE" id="PS50157"/>
    </source>
</evidence>
<dbReference type="SUPFAM" id="SSF57667">
    <property type="entry name" value="beta-beta-alpha zinc fingers"/>
    <property type="match status" value="2"/>
</dbReference>
<dbReference type="EMBL" id="CAXKWB010013105">
    <property type="protein sequence ID" value="CAL4106642.1"/>
    <property type="molecule type" value="Genomic_DNA"/>
</dbReference>
<feature type="non-terminal residue" evidence="7">
    <location>
        <position position="102"/>
    </location>
</feature>
<dbReference type="PROSITE" id="PS00028">
    <property type="entry name" value="ZINC_FINGER_C2H2_1"/>
    <property type="match status" value="1"/>
</dbReference>
<keyword evidence="4" id="KW-0862">Zinc</keyword>
<name>A0AAV2QY46_MEGNR</name>
<evidence type="ECO:0000256" key="5">
    <source>
        <dbReference type="PROSITE-ProRule" id="PRU00042"/>
    </source>
</evidence>
<evidence type="ECO:0000256" key="3">
    <source>
        <dbReference type="ARBA" id="ARBA00022771"/>
    </source>
</evidence>
<feature type="domain" description="C2H2-type" evidence="6">
    <location>
        <begin position="24"/>
        <end position="51"/>
    </location>
</feature>
<dbReference type="InterPro" id="IPR013087">
    <property type="entry name" value="Znf_C2H2_type"/>
</dbReference>
<sequence>GISPRERLTNATDVTRLFSRDKPYQCSQCYQALLHNNSLLENMMAHTGEIPYHCSQCDRAFSRNSNFTRHLDTHTRDKPYQCSQYDKAFSQNSFLVKLHQQM</sequence>